<dbReference type="Pfam" id="PF01359">
    <property type="entry name" value="Transposase_1"/>
    <property type="match status" value="1"/>
</dbReference>
<evidence type="ECO:0008006" key="3">
    <source>
        <dbReference type="Google" id="ProtNLM"/>
    </source>
</evidence>
<gene>
    <name evidence="1" type="ORF">LAZ67_19002599</name>
</gene>
<organism evidence="1 2">
    <name type="scientific">Cordylochernes scorpioides</name>
    <dbReference type="NCBI Taxonomy" id="51811"/>
    <lineage>
        <taxon>Eukaryota</taxon>
        <taxon>Metazoa</taxon>
        <taxon>Ecdysozoa</taxon>
        <taxon>Arthropoda</taxon>
        <taxon>Chelicerata</taxon>
        <taxon>Arachnida</taxon>
        <taxon>Pseudoscorpiones</taxon>
        <taxon>Cheliferoidea</taxon>
        <taxon>Chernetidae</taxon>
        <taxon>Cordylochernes</taxon>
    </lineage>
</organism>
<accession>A0ABY6LIM5</accession>
<sequence>MRRQKTSFTLSCNKWVHYDNPKRRAMYGYPGRASSSTVKPNIHGDKIMLCIWWDQLEVVYYELVQRNESMTGEVCRRQLMCLSRALREKRLQYANRHDKVIFQHDNARPHAAACFETYLEMLKWEVLPHPPYSSDIASFDYYLFRSMQHGLADQQFSNYDEVKKWNDEWIAAKERAFFHDGIRQLPER</sequence>
<dbReference type="EMBL" id="CP092881">
    <property type="protein sequence ID" value="UYV81040.1"/>
    <property type="molecule type" value="Genomic_DNA"/>
</dbReference>
<dbReference type="Proteomes" id="UP001235939">
    <property type="component" value="Chromosome 19"/>
</dbReference>
<reference evidence="1 2" key="1">
    <citation type="submission" date="2022-01" db="EMBL/GenBank/DDBJ databases">
        <title>A chromosomal length assembly of Cordylochernes scorpioides.</title>
        <authorList>
            <person name="Zeh D."/>
            <person name="Zeh J."/>
        </authorList>
    </citation>
    <scope>NUCLEOTIDE SEQUENCE [LARGE SCALE GENOMIC DNA]</scope>
    <source>
        <strain evidence="1">IN4F17</strain>
        <tissue evidence="1">Whole Body</tissue>
    </source>
</reference>
<proteinExistence type="predicted"/>
<evidence type="ECO:0000313" key="1">
    <source>
        <dbReference type="EMBL" id="UYV81040.1"/>
    </source>
</evidence>
<evidence type="ECO:0000313" key="2">
    <source>
        <dbReference type="Proteomes" id="UP001235939"/>
    </source>
</evidence>
<dbReference type="InterPro" id="IPR001888">
    <property type="entry name" value="Transposase_1"/>
</dbReference>
<keyword evidence="2" id="KW-1185">Reference proteome</keyword>
<name>A0ABY6LIM5_9ARAC</name>
<dbReference type="InterPro" id="IPR036397">
    <property type="entry name" value="RNaseH_sf"/>
</dbReference>
<protein>
    <recommendedName>
        <fullName evidence="3">Transposase</fullName>
    </recommendedName>
</protein>
<dbReference type="PANTHER" id="PTHR46060">
    <property type="entry name" value="MARINER MOS1 TRANSPOSASE-LIKE PROTEIN"/>
    <property type="match status" value="1"/>
</dbReference>
<dbReference type="PANTHER" id="PTHR46060:SF1">
    <property type="entry name" value="MARINER MOS1 TRANSPOSASE-LIKE PROTEIN"/>
    <property type="match status" value="1"/>
</dbReference>
<dbReference type="InterPro" id="IPR052709">
    <property type="entry name" value="Transposase-MT_Hybrid"/>
</dbReference>
<dbReference type="Gene3D" id="3.30.420.10">
    <property type="entry name" value="Ribonuclease H-like superfamily/Ribonuclease H"/>
    <property type="match status" value="1"/>
</dbReference>